<feature type="region of interest" description="Disordered" evidence="1">
    <location>
        <begin position="1"/>
        <end position="22"/>
    </location>
</feature>
<dbReference type="PROSITE" id="PS50003">
    <property type="entry name" value="PH_DOMAIN"/>
    <property type="match status" value="1"/>
</dbReference>
<feature type="compositionally biased region" description="Polar residues" evidence="1">
    <location>
        <begin position="145"/>
        <end position="154"/>
    </location>
</feature>
<reference evidence="3 4" key="1">
    <citation type="submission" date="2024-04" db="EMBL/GenBank/DDBJ databases">
        <title>Symmetric and asymmetric DNA N6-adenine methylation regulates different biological responses in Mucorales.</title>
        <authorList>
            <consortium name="Lawrence Berkeley National Laboratory"/>
            <person name="Lax C."/>
            <person name="Mondo S.J."/>
            <person name="Osorio-Concepcion M."/>
            <person name="Muszewska A."/>
            <person name="Corrochano-Luque M."/>
            <person name="Gutierrez G."/>
            <person name="Riley R."/>
            <person name="Lipzen A."/>
            <person name="Guo J."/>
            <person name="Hundley H."/>
            <person name="Amirebrahimi M."/>
            <person name="Ng V."/>
            <person name="Lorenzo-Gutierrez D."/>
            <person name="Binder U."/>
            <person name="Yang J."/>
            <person name="Song Y."/>
            <person name="Canovas D."/>
            <person name="Navarro E."/>
            <person name="Freitag M."/>
            <person name="Gabaldon T."/>
            <person name="Grigoriev I.V."/>
            <person name="Corrochano L.M."/>
            <person name="Nicolas F.E."/>
            <person name="Garre V."/>
        </authorList>
    </citation>
    <scope>NUCLEOTIDE SEQUENCE [LARGE SCALE GENOMIC DNA]</scope>
    <source>
        <strain evidence="3 4">L51</strain>
    </source>
</reference>
<dbReference type="Proteomes" id="UP001448207">
    <property type="component" value="Unassembled WGS sequence"/>
</dbReference>
<dbReference type="SMART" id="SM00233">
    <property type="entry name" value="PH"/>
    <property type="match status" value="1"/>
</dbReference>
<feature type="domain" description="PH" evidence="2">
    <location>
        <begin position="197"/>
        <end position="313"/>
    </location>
</feature>
<evidence type="ECO:0000256" key="1">
    <source>
        <dbReference type="SAM" id="MobiDB-lite"/>
    </source>
</evidence>
<comment type="caution">
    <text evidence="3">The sequence shown here is derived from an EMBL/GenBank/DDBJ whole genome shotgun (WGS) entry which is preliminary data.</text>
</comment>
<dbReference type="InterPro" id="IPR011993">
    <property type="entry name" value="PH-like_dom_sf"/>
</dbReference>
<proteinExistence type="predicted"/>
<dbReference type="Pfam" id="PF15410">
    <property type="entry name" value="PH_9"/>
    <property type="match status" value="1"/>
</dbReference>
<name>A0ABR3AM38_PHYBL</name>
<sequence length="431" mass="49283">MHTHTHTEREREREKARHSQDRVTLTKKYNNIMLCIIDDVYEIMRSFLCLAEGSDGQTKMTSIIDFCGHAIERIKSCVPESTAEWKSKVQDHLTSIYRIAEHGGAYFTNDNSTTVIKEAQTSNVVVPAVTVVPAVSIKALPLVQPTSTPPSVRRSQIRKGSVSLLSSTPSPSPSAGPRRSSSWTKLRRIDTCCDKKGPYHKGTLSFQQLAPRKKAEEQESWKSCWAVLEHGQLVLFHSRESVGSKVPLLTVPTQNESESHFKTELFLGHSMAQESNRRNTFVLQLANNVAYLFDCGSEDQVRVWVDHCNMWAAIESKIKLASVTTCLDWDPMSALMQLWHWRPTPLSAGTSMLNREDQVKTIQIYLDDLQKDQRWHASLYDLIIKLPADTPHYADLYKNWHYKCWHTSRTMERYHIYENILILAISRSNLI</sequence>
<feature type="compositionally biased region" description="Low complexity" evidence="1">
    <location>
        <begin position="160"/>
        <end position="182"/>
    </location>
</feature>
<dbReference type="SUPFAM" id="SSF50729">
    <property type="entry name" value="PH domain-like"/>
    <property type="match status" value="1"/>
</dbReference>
<evidence type="ECO:0000313" key="4">
    <source>
        <dbReference type="Proteomes" id="UP001448207"/>
    </source>
</evidence>
<protein>
    <recommendedName>
        <fullName evidence="2">PH domain-containing protein</fullName>
    </recommendedName>
</protein>
<feature type="compositionally biased region" description="Basic and acidic residues" evidence="1">
    <location>
        <begin position="1"/>
        <end position="21"/>
    </location>
</feature>
<evidence type="ECO:0000313" key="3">
    <source>
        <dbReference type="EMBL" id="KAL0076744.1"/>
    </source>
</evidence>
<dbReference type="Gene3D" id="2.30.29.30">
    <property type="entry name" value="Pleckstrin-homology domain (PH domain)/Phosphotyrosine-binding domain (PTB)"/>
    <property type="match status" value="1"/>
</dbReference>
<keyword evidence="4" id="KW-1185">Reference proteome</keyword>
<dbReference type="InterPro" id="IPR001849">
    <property type="entry name" value="PH_domain"/>
</dbReference>
<organism evidence="3 4">
    <name type="scientific">Phycomyces blakesleeanus</name>
    <dbReference type="NCBI Taxonomy" id="4837"/>
    <lineage>
        <taxon>Eukaryota</taxon>
        <taxon>Fungi</taxon>
        <taxon>Fungi incertae sedis</taxon>
        <taxon>Mucoromycota</taxon>
        <taxon>Mucoromycotina</taxon>
        <taxon>Mucoromycetes</taxon>
        <taxon>Mucorales</taxon>
        <taxon>Phycomycetaceae</taxon>
        <taxon>Phycomyces</taxon>
    </lineage>
</organism>
<dbReference type="InterPro" id="IPR041681">
    <property type="entry name" value="PH_9"/>
</dbReference>
<accession>A0ABR3AM38</accession>
<dbReference type="EMBL" id="JBCLYO010000030">
    <property type="protein sequence ID" value="KAL0076744.1"/>
    <property type="molecule type" value="Genomic_DNA"/>
</dbReference>
<evidence type="ECO:0000259" key="2">
    <source>
        <dbReference type="PROSITE" id="PS50003"/>
    </source>
</evidence>
<gene>
    <name evidence="3" type="ORF">J3Q64DRAFT_1346208</name>
</gene>
<feature type="region of interest" description="Disordered" evidence="1">
    <location>
        <begin position="145"/>
        <end position="183"/>
    </location>
</feature>